<dbReference type="GO" id="GO:0007165">
    <property type="term" value="P:signal transduction"/>
    <property type="evidence" value="ECO:0007669"/>
    <property type="project" value="InterPro"/>
</dbReference>
<protein>
    <recommendedName>
        <fullName evidence="3">Rho-GAP domain-containing protein</fullName>
    </recommendedName>
</protein>
<dbReference type="EMBL" id="UZAM01012963">
    <property type="protein sequence ID" value="VDP24412.1"/>
    <property type="molecule type" value="Genomic_DNA"/>
</dbReference>
<dbReference type="Gene3D" id="1.10.555.10">
    <property type="entry name" value="Rho GTPase activation protein"/>
    <property type="match status" value="1"/>
</dbReference>
<dbReference type="PANTHER" id="PTHR14166">
    <property type="entry name" value="SLIT-ROBO RHO GTPASE ACTIVATING PROTEIN"/>
    <property type="match status" value="1"/>
</dbReference>
<dbReference type="SMART" id="SM00324">
    <property type="entry name" value="RhoGAP"/>
    <property type="match status" value="1"/>
</dbReference>
<keyword evidence="1" id="KW-0175">Coiled coil</keyword>
<keyword evidence="5" id="KW-1185">Reference proteome</keyword>
<evidence type="ECO:0000259" key="3">
    <source>
        <dbReference type="PROSITE" id="PS50238"/>
    </source>
</evidence>
<proteinExistence type="predicted"/>
<feature type="region of interest" description="Disordered" evidence="2">
    <location>
        <begin position="307"/>
        <end position="332"/>
    </location>
</feature>
<evidence type="ECO:0000313" key="5">
    <source>
        <dbReference type="Proteomes" id="UP000270296"/>
    </source>
</evidence>
<reference evidence="4 5" key="1">
    <citation type="submission" date="2018-11" db="EMBL/GenBank/DDBJ databases">
        <authorList>
            <consortium name="Pathogen Informatics"/>
        </authorList>
    </citation>
    <scope>NUCLEOTIDE SEQUENCE [LARGE SCALE GENOMIC DNA]</scope>
</reference>
<dbReference type="AlphaFoldDB" id="A0A3P8BEJ3"/>
<accession>A0A3P8BEJ3</accession>
<dbReference type="PROSITE" id="PS50238">
    <property type="entry name" value="RHOGAP"/>
    <property type="match status" value="1"/>
</dbReference>
<dbReference type="InterPro" id="IPR000198">
    <property type="entry name" value="RhoGAP_dom"/>
</dbReference>
<sequence length="346" mass="39603">MISRLEARYSAIKNSLGVKKHGRSLSQYEVEDSSSKADAITINNSIIAHVPRKPRRKRIGLAVNAEQTPKLFGGSLEEYVEITGQEIPLIIRSCVRMLSLFGLHHQGVFRVSGSQLEINAFKEAFEKGEDPLANVTDSSDVNSVAGVLKLYFRELREPLFPLFMFDQFVECACLETKEEFIEKVRDLVQSLPRPVFVVMRYMFYVCFSFDENMMDPYNLAICFGPTLLPIPESKDQVFYHNHVNELMRNLILYHDEIFVKDGGIVYEKYLLADKEDTADDDDDAVLIDEDDMMGSFMDTSFPARPATVTSVRPQNRVRGRRGYYRSPPSNRGPCSLPCRCFCRHRH</sequence>
<dbReference type="InterPro" id="IPR051627">
    <property type="entry name" value="SLIT-ROBO_RhoGAP"/>
</dbReference>
<dbReference type="Pfam" id="PF00620">
    <property type="entry name" value="RhoGAP"/>
    <property type="match status" value="1"/>
</dbReference>
<name>A0A3P8BEJ3_9BILA</name>
<gene>
    <name evidence="4" type="ORF">SBAD_LOCUS9627</name>
</gene>
<organism evidence="4 5">
    <name type="scientific">Soboliphyme baturini</name>
    <dbReference type="NCBI Taxonomy" id="241478"/>
    <lineage>
        <taxon>Eukaryota</taxon>
        <taxon>Metazoa</taxon>
        <taxon>Ecdysozoa</taxon>
        <taxon>Nematoda</taxon>
        <taxon>Enoplea</taxon>
        <taxon>Dorylaimia</taxon>
        <taxon>Dioctophymatida</taxon>
        <taxon>Dioctophymatoidea</taxon>
        <taxon>Soboliphymatidae</taxon>
        <taxon>Soboliphyme</taxon>
    </lineage>
</organism>
<evidence type="ECO:0000313" key="4">
    <source>
        <dbReference type="EMBL" id="VDP24412.1"/>
    </source>
</evidence>
<dbReference type="Proteomes" id="UP000270296">
    <property type="component" value="Unassembled WGS sequence"/>
</dbReference>
<dbReference type="SUPFAM" id="SSF48350">
    <property type="entry name" value="GTPase activation domain, GAP"/>
    <property type="match status" value="1"/>
</dbReference>
<dbReference type="InterPro" id="IPR008936">
    <property type="entry name" value="Rho_GTPase_activation_prot"/>
</dbReference>
<evidence type="ECO:0000256" key="1">
    <source>
        <dbReference type="ARBA" id="ARBA00023054"/>
    </source>
</evidence>
<dbReference type="OrthoDB" id="5981864at2759"/>
<dbReference type="FunFam" id="1.10.555.10:FF:000026">
    <property type="entry name" value="Rho GTPase activating protein 4"/>
    <property type="match status" value="1"/>
</dbReference>
<evidence type="ECO:0000256" key="2">
    <source>
        <dbReference type="SAM" id="MobiDB-lite"/>
    </source>
</evidence>
<feature type="domain" description="Rho-GAP" evidence="3">
    <location>
        <begin position="74"/>
        <end position="258"/>
    </location>
</feature>